<dbReference type="PROSITE" id="PS50092">
    <property type="entry name" value="TSP1"/>
    <property type="match status" value="6"/>
</dbReference>
<dbReference type="CDD" id="cd00096">
    <property type="entry name" value="Ig"/>
    <property type="match status" value="1"/>
</dbReference>
<dbReference type="CDD" id="cd22635">
    <property type="entry name" value="Kunitz_papilin"/>
    <property type="match status" value="1"/>
</dbReference>
<dbReference type="PANTHER" id="PTHR13723:SF281">
    <property type="entry name" value="PAPILIN"/>
    <property type="match status" value="1"/>
</dbReference>
<dbReference type="SUPFAM" id="SSF57362">
    <property type="entry name" value="BPTI-like"/>
    <property type="match status" value="1"/>
</dbReference>
<feature type="region of interest" description="Disordered" evidence="9">
    <location>
        <begin position="804"/>
        <end position="850"/>
    </location>
</feature>
<keyword evidence="3" id="KW-0964">Secreted</keyword>
<feature type="domain" description="Ig-like" evidence="12">
    <location>
        <begin position="1097"/>
        <end position="1186"/>
    </location>
</feature>
<dbReference type="GO" id="GO:0005576">
    <property type="term" value="C:extracellular region"/>
    <property type="evidence" value="ECO:0007669"/>
    <property type="project" value="UniProtKB-SubCell"/>
</dbReference>
<accession>A0AAJ7T7S9</accession>
<gene>
    <name evidence="15" type="primary">LOC116943172</name>
</gene>
<evidence type="ECO:0000256" key="9">
    <source>
        <dbReference type="SAM" id="MobiDB-lite"/>
    </source>
</evidence>
<dbReference type="Proteomes" id="UP001318040">
    <property type="component" value="Chromosome 17"/>
</dbReference>
<dbReference type="Pfam" id="PF00014">
    <property type="entry name" value="Kunitz_BPTI"/>
    <property type="match status" value="1"/>
</dbReference>
<dbReference type="FunFam" id="2.20.100.10:FF:000005">
    <property type="entry name" value="ADAM metallopeptidase with thrombospondin type 1 motif 9"/>
    <property type="match status" value="2"/>
</dbReference>
<dbReference type="InterPro" id="IPR010294">
    <property type="entry name" value="ADAMTS_spacer1"/>
</dbReference>
<dbReference type="RefSeq" id="XP_032811682.1">
    <property type="nucleotide sequence ID" value="XM_032955791.1"/>
</dbReference>
<comment type="subcellular location">
    <subcellularLocation>
        <location evidence="1">Secreted</location>
    </subcellularLocation>
</comment>
<feature type="domain" description="BPTI/Kunitz inhibitor" evidence="11">
    <location>
        <begin position="889"/>
        <end position="939"/>
    </location>
</feature>
<dbReference type="InterPro" id="IPR003599">
    <property type="entry name" value="Ig_sub"/>
</dbReference>
<dbReference type="InterPro" id="IPR013783">
    <property type="entry name" value="Ig-like_fold"/>
</dbReference>
<feature type="domain" description="Ig-like" evidence="12">
    <location>
        <begin position="1193"/>
        <end position="1281"/>
    </location>
</feature>
<evidence type="ECO:0000313" key="14">
    <source>
        <dbReference type="Proteomes" id="UP001318040"/>
    </source>
</evidence>
<dbReference type="PROSITE" id="PS00280">
    <property type="entry name" value="BPTI_KUNITZ_1"/>
    <property type="match status" value="1"/>
</dbReference>
<sequence>MWWSVSFLLLVPHPQGTLSTPVSKRQADQWGPWGDWAACSRSCGGGITHRERPCLYLRDDGQPECFGSTRMYRTCNVQACPEGSRPFRNVQCSEFDEVPFEGRTYKWVPYHGGTKRCELNCMPKGENFYFRHALAVIDGTPCELGKSDKCVEGICMRVGCDGELESDRAEDKCRVCGGDGRTCYPVSGVFTKSQLPIGYSHVVLVPAGATSILIKEMIPSRNFLAVRTLRGEYHLNGDWTVDYSQTFTAAGTTVEYDRSEGSHRSAQSVHASGPTTEPLLVELISQEENKGIHYEYFMPAKRNRAQLGYGWSHGSWGSCGKECSGGFQTRTVYCSSDNEVLPDAYCAGDIRPASNRSCNTDPCPAVIRLAFKYRPVEGHRPHIAPWMDYSWRVGDWGSCSVTCGAGEQTRPVRCMSSGRNGSVGGQDGRVPSSAAATAAAPADESACLASLGPAPASRQSCSLQPCPQWIIGSWEPCSAECGQGRQQRQVLCGSGDGGCEQQGAPPSERECNLGPCRNPEWSVSPWSECSATCGTGVQTRAVTCGPPAPRGAQLARCSPASTPPARQPCERAACPARSFGWFEGPWGLCSVSCGGGLRKRQALCYNEDFEVMDPRMCGEEGHPTEEEGCNTQPCYLPQEVPSQPNPLGFDSTQHRVYSLQGGEPAWGQSERVDQRPERVDQRPERVDQRPERVDQRPERVDQRPERVDQRPERVDQRPERVDQRPERVDQRPERVDQRPERVDQRPERVDCAGSYYGCCPDGRNPAHGHRGEGCPDVSCYQTRFGCCPDGVNAARGTDALGCPSGYDGGEEHGPEEEPAGRQEAHGREPERPREPAVAAGQPAERAAHPPVADDCHGQRFGCCPDHVSPAQGPNGEGCSGIHDGARPACSLPSARGACADYAALWYWVPANGACNRFWYSGCDGNVNRFDSEEACVRACAAQTAERQQEPRRAQSAATHRHRHHQAQIQQEEHSFETHHREAEHKPQPDSGDRPSQPVYSLWIERDDPTAVERPLGHATELLCRAQGSPGVALEWMKDSRAIDPSRYVVLLNGSLYIQAVEEEDAGIYTCRASNGQQQEFRQVQLSIMATTSSAEKPPVREADNSAAVVEARAGSSVRLPCRYAASEPAPRPVWRDGSGRAPTGRRFRQLADGSLVISAVVPGDAGTYACELETRLGAARRRSSLTLKVKGVLSIVKPPGDVEVEEGDEATFPCTVSDKKANVIWTRNGVSLTSGEVGGGRVLVSGDGMLVLRNVHSSDAGRYTCNAYSGSRSVSASAHLTVQDTSASVPRGDGGGGIVNGASFGDAGGGDTRDAGGGAAIDASAGLLGTASTASERSCIDRPELANCELVVQASLCHNAYYTRFCCASCTAHAPSRRATRQRAMRSGAA</sequence>
<feature type="disulfide bond" evidence="8">
    <location>
        <begin position="43"/>
        <end position="80"/>
    </location>
</feature>
<dbReference type="Gene3D" id="4.10.410.10">
    <property type="entry name" value="Pancreatic trypsin inhibitor Kunitz domain"/>
    <property type="match status" value="1"/>
</dbReference>
<evidence type="ECO:0000259" key="11">
    <source>
        <dbReference type="PROSITE" id="PS50279"/>
    </source>
</evidence>
<evidence type="ECO:0000256" key="5">
    <source>
        <dbReference type="ARBA" id="ARBA00022737"/>
    </source>
</evidence>
<dbReference type="PROSITE" id="PS50279">
    <property type="entry name" value="BPTI_KUNITZ_2"/>
    <property type="match status" value="1"/>
</dbReference>
<keyword evidence="7" id="KW-0393">Immunoglobulin domain</keyword>
<dbReference type="PRINTS" id="PR01857">
    <property type="entry name" value="ADAMTSFAMILY"/>
</dbReference>
<name>A0AAJ7T7S9_PETMA</name>
<dbReference type="InterPro" id="IPR002223">
    <property type="entry name" value="Kunitz_BPTI"/>
</dbReference>
<dbReference type="InterPro" id="IPR010909">
    <property type="entry name" value="PLAC"/>
</dbReference>
<evidence type="ECO:0000256" key="3">
    <source>
        <dbReference type="ARBA" id="ARBA00022525"/>
    </source>
</evidence>
<dbReference type="InterPro" id="IPR003598">
    <property type="entry name" value="Ig_sub2"/>
</dbReference>
<dbReference type="Pfam" id="PF08686">
    <property type="entry name" value="PLAC"/>
    <property type="match status" value="1"/>
</dbReference>
<dbReference type="Gene3D" id="2.60.120.830">
    <property type="match status" value="1"/>
</dbReference>
<dbReference type="Gene3D" id="2.20.100.10">
    <property type="entry name" value="Thrombospondin type-1 (TSP1) repeat"/>
    <property type="match status" value="6"/>
</dbReference>
<dbReference type="GO" id="GO:0004867">
    <property type="term" value="F:serine-type endopeptidase inhibitor activity"/>
    <property type="evidence" value="ECO:0007669"/>
    <property type="project" value="InterPro"/>
</dbReference>
<dbReference type="InterPro" id="IPR050439">
    <property type="entry name" value="ADAMTS_ADAMTS-like"/>
</dbReference>
<feature type="disulfide bond" evidence="8">
    <location>
        <begin position="54"/>
        <end position="65"/>
    </location>
</feature>
<organism evidence="14 15">
    <name type="scientific">Petromyzon marinus</name>
    <name type="common">Sea lamprey</name>
    <dbReference type="NCBI Taxonomy" id="7757"/>
    <lineage>
        <taxon>Eukaryota</taxon>
        <taxon>Metazoa</taxon>
        <taxon>Chordata</taxon>
        <taxon>Craniata</taxon>
        <taxon>Vertebrata</taxon>
        <taxon>Cyclostomata</taxon>
        <taxon>Hyperoartia</taxon>
        <taxon>Petromyzontiformes</taxon>
        <taxon>Petromyzontidae</taxon>
        <taxon>Petromyzon</taxon>
    </lineage>
</organism>
<dbReference type="SUPFAM" id="SSF48726">
    <property type="entry name" value="Immunoglobulin"/>
    <property type="match status" value="3"/>
</dbReference>
<dbReference type="Pfam" id="PF19236">
    <property type="entry name" value="ADAMTS_CR_3"/>
    <property type="match status" value="1"/>
</dbReference>
<dbReference type="InterPro" id="IPR013273">
    <property type="entry name" value="ADAMTS/ADAMTS-like"/>
</dbReference>
<evidence type="ECO:0000256" key="1">
    <source>
        <dbReference type="ARBA" id="ARBA00004613"/>
    </source>
</evidence>
<dbReference type="InterPro" id="IPR045371">
    <property type="entry name" value="ADAMTS_CR_3"/>
</dbReference>
<feature type="region of interest" description="Disordered" evidence="9">
    <location>
        <begin position="414"/>
        <end position="436"/>
    </location>
</feature>
<protein>
    <submittedName>
        <fullName evidence="15">Papilin-like isoform X1</fullName>
    </submittedName>
</protein>
<dbReference type="KEGG" id="pmrn:116943172"/>
<keyword evidence="6 8" id="KW-1015">Disulfide bond</keyword>
<dbReference type="Pfam" id="PF07679">
    <property type="entry name" value="I-set"/>
    <property type="match status" value="2"/>
</dbReference>
<feature type="domain" description="Ig-like" evidence="12">
    <location>
        <begin position="997"/>
        <end position="1086"/>
    </location>
</feature>
<dbReference type="GO" id="GO:0030198">
    <property type="term" value="P:extracellular matrix organization"/>
    <property type="evidence" value="ECO:0007669"/>
    <property type="project" value="InterPro"/>
</dbReference>
<dbReference type="InterPro" id="IPR013151">
    <property type="entry name" value="Immunoglobulin_dom"/>
</dbReference>
<feature type="signal peptide" evidence="10">
    <location>
        <begin position="1"/>
        <end position="19"/>
    </location>
</feature>
<reference evidence="15" key="1">
    <citation type="submission" date="2025-08" db="UniProtKB">
        <authorList>
            <consortium name="RefSeq"/>
        </authorList>
    </citation>
    <scope>IDENTIFICATION</scope>
    <source>
        <tissue evidence="15">Sperm</tissue>
    </source>
</reference>
<dbReference type="PROSITE" id="PS50835">
    <property type="entry name" value="IG_LIKE"/>
    <property type="match status" value="3"/>
</dbReference>
<evidence type="ECO:0000259" key="12">
    <source>
        <dbReference type="PROSITE" id="PS50835"/>
    </source>
</evidence>
<dbReference type="Pfam" id="PF00090">
    <property type="entry name" value="TSP_1"/>
    <property type="match status" value="1"/>
</dbReference>
<feature type="region of interest" description="Disordered" evidence="9">
    <location>
        <begin position="662"/>
        <end position="747"/>
    </location>
</feature>
<dbReference type="PROSITE" id="PS50900">
    <property type="entry name" value="PLAC"/>
    <property type="match status" value="1"/>
</dbReference>
<keyword evidence="2" id="KW-0217">Developmental protein</keyword>
<dbReference type="Gene3D" id="2.60.40.10">
    <property type="entry name" value="Immunoglobulins"/>
    <property type="match status" value="3"/>
</dbReference>
<feature type="compositionally biased region" description="Basic and acidic residues" evidence="9">
    <location>
        <begin position="970"/>
        <end position="992"/>
    </location>
</feature>
<feature type="domain" description="PLAC" evidence="13">
    <location>
        <begin position="1335"/>
        <end position="1374"/>
    </location>
</feature>
<dbReference type="SMART" id="SM00209">
    <property type="entry name" value="TSP1"/>
    <property type="match status" value="6"/>
</dbReference>
<dbReference type="InterPro" id="IPR007110">
    <property type="entry name" value="Ig-like_dom"/>
</dbReference>
<evidence type="ECO:0000259" key="13">
    <source>
        <dbReference type="PROSITE" id="PS50900"/>
    </source>
</evidence>
<dbReference type="InterPro" id="IPR020901">
    <property type="entry name" value="Prtase_inh_Kunz-CS"/>
</dbReference>
<dbReference type="PRINTS" id="PR00759">
    <property type="entry name" value="BASICPTASE"/>
</dbReference>
<dbReference type="InterPro" id="IPR013098">
    <property type="entry name" value="Ig_I-set"/>
</dbReference>
<evidence type="ECO:0000313" key="15">
    <source>
        <dbReference type="RefSeq" id="XP_032811682.1"/>
    </source>
</evidence>
<dbReference type="SMART" id="SM00409">
    <property type="entry name" value="IG"/>
    <property type="match status" value="3"/>
</dbReference>
<feature type="disulfide bond" evidence="8">
    <location>
        <begin position="39"/>
        <end position="75"/>
    </location>
</feature>
<dbReference type="PANTHER" id="PTHR13723">
    <property type="entry name" value="ADAMTS A DISINTEGRIN AND METALLOPROTEASE WITH THROMBOSPONDIN MOTIFS PROTEASE"/>
    <property type="match status" value="1"/>
</dbReference>
<feature type="chain" id="PRO_5042489808" evidence="10">
    <location>
        <begin position="20"/>
        <end position="1390"/>
    </location>
</feature>
<keyword evidence="14" id="KW-1185">Reference proteome</keyword>
<evidence type="ECO:0000256" key="4">
    <source>
        <dbReference type="ARBA" id="ARBA00022729"/>
    </source>
</evidence>
<evidence type="ECO:0000256" key="10">
    <source>
        <dbReference type="SAM" id="SignalP"/>
    </source>
</evidence>
<evidence type="ECO:0000256" key="8">
    <source>
        <dbReference type="PIRSR" id="PIRSR613273-3"/>
    </source>
</evidence>
<dbReference type="InterPro" id="IPR036179">
    <property type="entry name" value="Ig-like_dom_sf"/>
</dbReference>
<dbReference type="SMART" id="SM00131">
    <property type="entry name" value="KU"/>
    <property type="match status" value="1"/>
</dbReference>
<keyword evidence="5" id="KW-0677">Repeat</keyword>
<dbReference type="Pfam" id="PF05986">
    <property type="entry name" value="ADAMTS_spacer1"/>
    <property type="match status" value="1"/>
</dbReference>
<dbReference type="SUPFAM" id="SSF82895">
    <property type="entry name" value="TSP-1 type 1 repeat"/>
    <property type="match status" value="6"/>
</dbReference>
<dbReference type="InterPro" id="IPR000884">
    <property type="entry name" value="TSP1_rpt"/>
</dbReference>
<dbReference type="Pfam" id="PF00047">
    <property type="entry name" value="ig"/>
    <property type="match status" value="1"/>
</dbReference>
<feature type="compositionally biased region" description="Basic and acidic residues" evidence="9">
    <location>
        <begin position="818"/>
        <end position="834"/>
    </location>
</feature>
<dbReference type="Pfam" id="PF19030">
    <property type="entry name" value="TSP1_ADAMTS"/>
    <property type="match status" value="5"/>
</dbReference>
<feature type="compositionally biased region" description="Basic and acidic residues" evidence="9">
    <location>
        <begin position="670"/>
        <end position="747"/>
    </location>
</feature>
<evidence type="ECO:0000256" key="6">
    <source>
        <dbReference type="ARBA" id="ARBA00023157"/>
    </source>
</evidence>
<evidence type="ECO:0000256" key="7">
    <source>
        <dbReference type="ARBA" id="ARBA00023319"/>
    </source>
</evidence>
<keyword evidence="4 10" id="KW-0732">Signal</keyword>
<dbReference type="FunFam" id="4.10.410.10:FF:000020">
    <property type="entry name" value="Collagen, type VI, alpha 3"/>
    <property type="match status" value="1"/>
</dbReference>
<proteinExistence type="predicted"/>
<evidence type="ECO:0000256" key="2">
    <source>
        <dbReference type="ARBA" id="ARBA00022473"/>
    </source>
</evidence>
<dbReference type="FunFam" id="2.60.120.830:FF:000001">
    <property type="entry name" value="A disintegrin and metalloproteinase with thrombospondin motifs 1"/>
    <property type="match status" value="1"/>
</dbReference>
<feature type="region of interest" description="Disordered" evidence="9">
    <location>
        <begin position="946"/>
        <end position="997"/>
    </location>
</feature>
<dbReference type="InterPro" id="IPR036383">
    <property type="entry name" value="TSP1_rpt_sf"/>
</dbReference>
<dbReference type="SMART" id="SM00408">
    <property type="entry name" value="IGc2"/>
    <property type="match status" value="3"/>
</dbReference>
<dbReference type="InterPro" id="IPR036880">
    <property type="entry name" value="Kunitz_BPTI_sf"/>
</dbReference>